<evidence type="ECO:0000256" key="4">
    <source>
        <dbReference type="ARBA" id="ARBA00023098"/>
    </source>
</evidence>
<organism evidence="7">
    <name type="scientific">marine metagenome</name>
    <dbReference type="NCBI Taxonomy" id="408172"/>
    <lineage>
        <taxon>unclassified sequences</taxon>
        <taxon>metagenomes</taxon>
        <taxon>ecological metagenomes</taxon>
    </lineage>
</organism>
<evidence type="ECO:0000256" key="3">
    <source>
        <dbReference type="ARBA" id="ARBA00022679"/>
    </source>
</evidence>
<name>A0A382L3Y3_9ZZZZ</name>
<dbReference type="PIRSF" id="PIRSF000456">
    <property type="entry name" value="UDP-GlcNAc_acltr"/>
    <property type="match status" value="1"/>
</dbReference>
<protein>
    <recommendedName>
        <fullName evidence="6">UDP N-acetylglucosamine O-acyltransferase C-terminal domain-containing protein</fullName>
    </recommendedName>
</protein>
<dbReference type="NCBIfam" id="NF003657">
    <property type="entry name" value="PRK05289.1"/>
    <property type="match status" value="1"/>
</dbReference>
<dbReference type="CDD" id="cd03351">
    <property type="entry name" value="LbH_UDP-GlcNAc_AT"/>
    <property type="match status" value="1"/>
</dbReference>
<accession>A0A382L3Y3</accession>
<dbReference type="SUPFAM" id="SSF51161">
    <property type="entry name" value="Trimeric LpxA-like enzymes"/>
    <property type="match status" value="1"/>
</dbReference>
<dbReference type="PANTHER" id="PTHR43480:SF1">
    <property type="entry name" value="ACYL-[ACYL-CARRIER-PROTEIN]--UDP-N-ACETYLGLUCOSAMINE O-ACYLTRANSFERASE, MITOCHONDRIAL-RELATED"/>
    <property type="match status" value="1"/>
</dbReference>
<reference evidence="7" key="1">
    <citation type="submission" date="2018-05" db="EMBL/GenBank/DDBJ databases">
        <authorList>
            <person name="Lanie J.A."/>
            <person name="Ng W.-L."/>
            <person name="Kazmierczak K.M."/>
            <person name="Andrzejewski T.M."/>
            <person name="Davidsen T.M."/>
            <person name="Wayne K.J."/>
            <person name="Tettelin H."/>
            <person name="Glass J.I."/>
            <person name="Rusch D."/>
            <person name="Podicherti R."/>
            <person name="Tsui H.-C.T."/>
            <person name="Winkler M.E."/>
        </authorList>
    </citation>
    <scope>NUCLEOTIDE SEQUENCE</scope>
</reference>
<dbReference type="Pfam" id="PF13720">
    <property type="entry name" value="Acetyltransf_11"/>
    <property type="match status" value="1"/>
</dbReference>
<evidence type="ECO:0000313" key="7">
    <source>
        <dbReference type="EMBL" id="SVC31426.1"/>
    </source>
</evidence>
<dbReference type="InterPro" id="IPR029098">
    <property type="entry name" value="Acetyltransf_C"/>
</dbReference>
<dbReference type="Gene3D" id="2.160.10.10">
    <property type="entry name" value="Hexapeptide repeat proteins"/>
    <property type="match status" value="1"/>
</dbReference>
<gene>
    <name evidence="7" type="ORF">METZ01_LOCUS284280</name>
</gene>
<dbReference type="EMBL" id="UINC01084615">
    <property type="protein sequence ID" value="SVC31426.1"/>
    <property type="molecule type" value="Genomic_DNA"/>
</dbReference>
<evidence type="ECO:0000256" key="2">
    <source>
        <dbReference type="ARBA" id="ARBA00022556"/>
    </source>
</evidence>
<evidence type="ECO:0000259" key="6">
    <source>
        <dbReference type="Pfam" id="PF13720"/>
    </source>
</evidence>
<proteinExistence type="predicted"/>
<dbReference type="NCBIfam" id="TIGR01852">
    <property type="entry name" value="lipid_A_lpxA"/>
    <property type="match status" value="1"/>
</dbReference>
<dbReference type="Pfam" id="PF00132">
    <property type="entry name" value="Hexapep"/>
    <property type="match status" value="1"/>
</dbReference>
<dbReference type="InterPro" id="IPR010137">
    <property type="entry name" value="Lipid_A_LpxA"/>
</dbReference>
<evidence type="ECO:0000256" key="5">
    <source>
        <dbReference type="ARBA" id="ARBA00023315"/>
    </source>
</evidence>
<sequence length="263" mass="28754">MIGEVKINPNISPTALIDPSSKLGKDVHVGPFAIIEKDVTIGDGTWINAHAHIKSFTTIGNNCKIFNGTVLGEIPQDLKFEGEKSELIIGNSTTIREFCTLNRGTKDKGKTIVGSNCLIMAYVHIAHDCFVNNHSILSNGVQLGGHVDIGEHVTIGGMTPVHQFCHIGDHSFIGGGLRIVQDVPPFILAMGEPLKFSGLNTVGLRRKNFPTETLSLIKKAYRYIYQSDLNRTQAVSQIKMEFNGVSEIDCILNFIKNSNRGLI</sequence>
<dbReference type="InterPro" id="IPR001451">
    <property type="entry name" value="Hexapep"/>
</dbReference>
<feature type="domain" description="UDP N-acetylglucosamine O-acyltransferase C-terminal" evidence="6">
    <location>
        <begin position="182"/>
        <end position="263"/>
    </location>
</feature>
<keyword evidence="4" id="KW-0443">Lipid metabolism</keyword>
<keyword evidence="3" id="KW-0808">Transferase</keyword>
<dbReference type="GO" id="GO:0008780">
    <property type="term" value="F:acyl-[acyl-carrier-protein]-UDP-N-acetylglucosamine O-acyltransferase activity"/>
    <property type="evidence" value="ECO:0007669"/>
    <property type="project" value="InterPro"/>
</dbReference>
<keyword evidence="1" id="KW-0444">Lipid biosynthesis</keyword>
<dbReference type="InterPro" id="IPR011004">
    <property type="entry name" value="Trimer_LpxA-like_sf"/>
</dbReference>
<dbReference type="Gene3D" id="1.20.1180.10">
    <property type="entry name" value="Udp N-acetylglucosamine O-acyltransferase, C-terminal domain"/>
    <property type="match status" value="1"/>
</dbReference>
<dbReference type="InterPro" id="IPR037157">
    <property type="entry name" value="Acetyltransf_C_sf"/>
</dbReference>
<dbReference type="GO" id="GO:0009245">
    <property type="term" value="P:lipid A biosynthetic process"/>
    <property type="evidence" value="ECO:0007669"/>
    <property type="project" value="UniProtKB-KW"/>
</dbReference>
<keyword evidence="2" id="KW-0441">Lipid A biosynthesis</keyword>
<keyword evidence="5" id="KW-0012">Acyltransferase</keyword>
<evidence type="ECO:0000256" key="1">
    <source>
        <dbReference type="ARBA" id="ARBA00022516"/>
    </source>
</evidence>
<dbReference type="AlphaFoldDB" id="A0A382L3Y3"/>
<dbReference type="PANTHER" id="PTHR43480">
    <property type="entry name" value="ACYL-[ACYL-CARRIER-PROTEIN]--UDP-N-ACETYLGLUCOSAMINE O-ACYLTRANSFERASE"/>
    <property type="match status" value="1"/>
</dbReference>
<dbReference type="GO" id="GO:0016020">
    <property type="term" value="C:membrane"/>
    <property type="evidence" value="ECO:0007669"/>
    <property type="project" value="GOC"/>
</dbReference>